<dbReference type="RefSeq" id="WP_063455276.1">
    <property type="nucleotide sequence ID" value="NZ_CP115969.1"/>
</dbReference>
<keyword evidence="1" id="KW-0472">Membrane</keyword>
<accession>A0AB35BXC3</accession>
<proteinExistence type="predicted"/>
<name>A0AB35BXC3_9GAMM</name>
<organism evidence="2 3">
    <name type="scientific">Wohlfahrtiimonas chitiniclastica</name>
    <dbReference type="NCBI Taxonomy" id="400946"/>
    <lineage>
        <taxon>Bacteria</taxon>
        <taxon>Pseudomonadati</taxon>
        <taxon>Pseudomonadota</taxon>
        <taxon>Gammaproteobacteria</taxon>
        <taxon>Cardiobacteriales</taxon>
        <taxon>Ignatzschineriaceae</taxon>
        <taxon>Wohlfahrtiimonas</taxon>
    </lineage>
</organism>
<protein>
    <recommendedName>
        <fullName evidence="4">Type 4 fimbrial biogenesis protein PilX N-terminal domain-containing protein</fullName>
    </recommendedName>
</protein>
<gene>
    <name evidence="2" type="ORF">J7561_03815</name>
</gene>
<reference evidence="2" key="1">
    <citation type="submission" date="2021-03" db="EMBL/GenBank/DDBJ databases">
        <title>Identification and antibiotic profiling of Wohlfahrtiimonas chitiniclastica, an underestimated human pathogen.</title>
        <authorList>
            <person name="Kopf A."/>
            <person name="Bunk B."/>
            <person name="Coldewey S."/>
            <person name="Gunzer F."/>
            <person name="Riedel T."/>
            <person name="Schroettner P."/>
        </authorList>
    </citation>
    <scope>NUCLEOTIDE SEQUENCE</scope>
    <source>
        <strain evidence="2">DSM 100917</strain>
    </source>
</reference>
<keyword evidence="1" id="KW-1133">Transmembrane helix</keyword>
<dbReference type="EMBL" id="JAGIBU010000002">
    <property type="protein sequence ID" value="MBS7824329.1"/>
    <property type="molecule type" value="Genomic_DNA"/>
</dbReference>
<sequence length="175" mass="19545">MRILQKQQGFILYITLIMLIIFAVIGLGLYQQNTSVTRSVQYVSFKQETEDLAMRALNQIEETQISVDNAWKACTTKTGVLCDAIAENALNKAVTEMREGKAPSKIDNGGEWKNLAMKGAFSGNGQVYYVIQNLGLNPDEKRYRMYRTTIIAQVLDTFTVISSVMAAPAQPQKKP</sequence>
<dbReference type="AlphaFoldDB" id="A0AB35BXC3"/>
<dbReference type="Proteomes" id="UP000680020">
    <property type="component" value="Unassembled WGS sequence"/>
</dbReference>
<comment type="caution">
    <text evidence="2">The sequence shown here is derived from an EMBL/GenBank/DDBJ whole genome shotgun (WGS) entry which is preliminary data.</text>
</comment>
<evidence type="ECO:0000313" key="3">
    <source>
        <dbReference type="Proteomes" id="UP000680020"/>
    </source>
</evidence>
<feature type="transmembrane region" description="Helical" evidence="1">
    <location>
        <begin position="12"/>
        <end position="30"/>
    </location>
</feature>
<evidence type="ECO:0000256" key="1">
    <source>
        <dbReference type="SAM" id="Phobius"/>
    </source>
</evidence>
<evidence type="ECO:0008006" key="4">
    <source>
        <dbReference type="Google" id="ProtNLM"/>
    </source>
</evidence>
<keyword evidence="1" id="KW-0812">Transmembrane</keyword>
<evidence type="ECO:0000313" key="2">
    <source>
        <dbReference type="EMBL" id="MBS7824329.1"/>
    </source>
</evidence>